<dbReference type="EMBL" id="MU254117">
    <property type="protein sequence ID" value="KAG9242069.1"/>
    <property type="molecule type" value="Genomic_DNA"/>
</dbReference>
<name>A0A9P8CCL1_9HELO</name>
<feature type="non-terminal residue" evidence="1">
    <location>
        <position position="106"/>
    </location>
</feature>
<dbReference type="AlphaFoldDB" id="A0A9P8CCL1"/>
<evidence type="ECO:0000313" key="2">
    <source>
        <dbReference type="Proteomes" id="UP000887226"/>
    </source>
</evidence>
<sequence>MSRMFSTTVRATKALKWELIGTTEPVDWAKRIMERVVDQVPKLAENADQCSNSILSGNPHPTGEDPYHVSGVIGTKNLKGKNRLTSFHIYPDGTVTFSNKKLPTVK</sequence>
<dbReference type="OrthoDB" id="5409006at2759"/>
<keyword evidence="2" id="KW-1185">Reference proteome</keyword>
<accession>A0A9P8CCL1</accession>
<gene>
    <name evidence="1" type="ORF">BJ878DRAFT_387096</name>
</gene>
<organism evidence="1 2">
    <name type="scientific">Calycina marina</name>
    <dbReference type="NCBI Taxonomy" id="1763456"/>
    <lineage>
        <taxon>Eukaryota</taxon>
        <taxon>Fungi</taxon>
        <taxon>Dikarya</taxon>
        <taxon>Ascomycota</taxon>
        <taxon>Pezizomycotina</taxon>
        <taxon>Leotiomycetes</taxon>
        <taxon>Helotiales</taxon>
        <taxon>Pezizellaceae</taxon>
        <taxon>Calycina</taxon>
    </lineage>
</organism>
<evidence type="ECO:0000313" key="1">
    <source>
        <dbReference type="EMBL" id="KAG9242069.1"/>
    </source>
</evidence>
<dbReference type="Proteomes" id="UP000887226">
    <property type="component" value="Unassembled WGS sequence"/>
</dbReference>
<reference evidence="1" key="1">
    <citation type="journal article" date="2021" name="IMA Fungus">
        <title>Genomic characterization of three marine fungi, including Emericellopsis atlantica sp. nov. with signatures of a generalist lifestyle and marine biomass degradation.</title>
        <authorList>
            <person name="Hagestad O.C."/>
            <person name="Hou L."/>
            <person name="Andersen J.H."/>
            <person name="Hansen E.H."/>
            <person name="Altermark B."/>
            <person name="Li C."/>
            <person name="Kuhnert E."/>
            <person name="Cox R.J."/>
            <person name="Crous P.W."/>
            <person name="Spatafora J.W."/>
            <person name="Lail K."/>
            <person name="Amirebrahimi M."/>
            <person name="Lipzen A."/>
            <person name="Pangilinan J."/>
            <person name="Andreopoulos W."/>
            <person name="Hayes R.D."/>
            <person name="Ng V."/>
            <person name="Grigoriev I.V."/>
            <person name="Jackson S.A."/>
            <person name="Sutton T.D.S."/>
            <person name="Dobson A.D.W."/>
            <person name="Rama T."/>
        </authorList>
    </citation>
    <scope>NUCLEOTIDE SEQUENCE</scope>
    <source>
        <strain evidence="1">TRa3180A</strain>
    </source>
</reference>
<comment type="caution">
    <text evidence="1">The sequence shown here is derived from an EMBL/GenBank/DDBJ whole genome shotgun (WGS) entry which is preliminary data.</text>
</comment>
<protein>
    <submittedName>
        <fullName evidence="1">Uncharacterized protein</fullName>
    </submittedName>
</protein>
<proteinExistence type="predicted"/>